<gene>
    <name evidence="12" type="ORF">WJX73_001463</name>
</gene>
<comment type="function">
    <text evidence="11">Complex I functions in the transfer of electrons from NADH to the respiratory chain. Accessory subunit of the mitochondrial membrane respiratory chain NADH dehydrogenase (Complex I), that is believed not to be involved in catalysis.</text>
</comment>
<evidence type="ECO:0000256" key="8">
    <source>
        <dbReference type="ARBA" id="ARBA00022989"/>
    </source>
</evidence>
<keyword evidence="7 11" id="KW-0249">Electron transport</keyword>
<keyword evidence="8 11" id="KW-1133">Transmembrane helix</keyword>
<evidence type="ECO:0000256" key="5">
    <source>
        <dbReference type="ARBA" id="ARBA00022692"/>
    </source>
</evidence>
<keyword evidence="3 11" id="KW-0813">Transport</keyword>
<evidence type="ECO:0000256" key="2">
    <source>
        <dbReference type="ARBA" id="ARBA00007312"/>
    </source>
</evidence>
<keyword evidence="5 11" id="KW-0812">Transmembrane</keyword>
<evidence type="ECO:0000256" key="3">
    <source>
        <dbReference type="ARBA" id="ARBA00022448"/>
    </source>
</evidence>
<evidence type="ECO:0000256" key="7">
    <source>
        <dbReference type="ARBA" id="ARBA00022982"/>
    </source>
</evidence>
<evidence type="ECO:0000256" key="11">
    <source>
        <dbReference type="RuleBase" id="RU368034"/>
    </source>
</evidence>
<evidence type="ECO:0000256" key="10">
    <source>
        <dbReference type="ARBA" id="ARBA00023136"/>
    </source>
</evidence>
<evidence type="ECO:0000256" key="4">
    <source>
        <dbReference type="ARBA" id="ARBA00022660"/>
    </source>
</evidence>
<sequence length="143" mass="15888">MTETLVRGYPGMKSAKDLPVLQDGPPPGGFPSVRYARRIPSTGPTGFTLFTVSAAIMAFGFYKVGETNKHRRQIKAEKIVARQNLWPLLQAEDDRRYVAERKAQIEEEALIMKNVPGWVAGQSVYSTKTWMPPARPVGVWAGV</sequence>
<dbReference type="EMBL" id="JALJOQ010000010">
    <property type="protein sequence ID" value="KAK9811943.1"/>
    <property type="molecule type" value="Genomic_DNA"/>
</dbReference>
<dbReference type="GO" id="GO:0005743">
    <property type="term" value="C:mitochondrial inner membrane"/>
    <property type="evidence" value="ECO:0007669"/>
    <property type="project" value="UniProtKB-SubCell"/>
</dbReference>
<accession>A0AAW1PUU0</accession>
<feature type="transmembrane region" description="Helical" evidence="11">
    <location>
        <begin position="47"/>
        <end position="65"/>
    </location>
</feature>
<comment type="similarity">
    <text evidence="2 11">Belongs to the complex I NDUFA13 subunit family.</text>
</comment>
<dbReference type="Pfam" id="PF06212">
    <property type="entry name" value="GRIM-19"/>
    <property type="match status" value="1"/>
</dbReference>
<comment type="subcellular location">
    <subcellularLocation>
        <location evidence="1 11">Mitochondrion inner membrane</location>
        <topology evidence="1 11">Single-pass membrane protein</topology>
        <orientation evidence="1 11">Matrix side</orientation>
    </subcellularLocation>
</comment>
<comment type="caution">
    <text evidence="12">The sequence shown here is derived from an EMBL/GenBank/DDBJ whole genome shotgun (WGS) entry which is preliminary data.</text>
</comment>
<evidence type="ECO:0000256" key="6">
    <source>
        <dbReference type="ARBA" id="ARBA00022792"/>
    </source>
</evidence>
<keyword evidence="4 11" id="KW-0679">Respiratory chain</keyword>
<keyword evidence="13" id="KW-1185">Reference proteome</keyword>
<evidence type="ECO:0000256" key="1">
    <source>
        <dbReference type="ARBA" id="ARBA00004298"/>
    </source>
</evidence>
<protein>
    <recommendedName>
        <fullName evidence="11">NADH dehydrogenase [ubiquinone] 1 alpha subcomplex subunit 13</fullName>
    </recommendedName>
</protein>
<dbReference type="Proteomes" id="UP001465755">
    <property type="component" value="Unassembled WGS sequence"/>
</dbReference>
<evidence type="ECO:0000313" key="12">
    <source>
        <dbReference type="EMBL" id="KAK9811943.1"/>
    </source>
</evidence>
<dbReference type="PANTHER" id="PTHR12966">
    <property type="entry name" value="NADH DEHYDROGENASE UBIQUINONE 1 ALPHA SUBCOMPLEX SUBUNIT 13"/>
    <property type="match status" value="1"/>
</dbReference>
<keyword evidence="6 11" id="KW-0999">Mitochondrion inner membrane</keyword>
<keyword evidence="9 11" id="KW-0496">Mitochondrion</keyword>
<dbReference type="AlphaFoldDB" id="A0AAW1PUU0"/>
<dbReference type="InterPro" id="IPR009346">
    <property type="entry name" value="GRIM-19"/>
</dbReference>
<proteinExistence type="inferred from homology"/>
<organism evidence="12 13">
    <name type="scientific">Symbiochloris irregularis</name>
    <dbReference type="NCBI Taxonomy" id="706552"/>
    <lineage>
        <taxon>Eukaryota</taxon>
        <taxon>Viridiplantae</taxon>
        <taxon>Chlorophyta</taxon>
        <taxon>core chlorophytes</taxon>
        <taxon>Trebouxiophyceae</taxon>
        <taxon>Trebouxiales</taxon>
        <taxon>Trebouxiaceae</taxon>
        <taxon>Symbiochloris</taxon>
    </lineage>
</organism>
<name>A0AAW1PUU0_9CHLO</name>
<dbReference type="GO" id="GO:0045271">
    <property type="term" value="C:respiratory chain complex I"/>
    <property type="evidence" value="ECO:0007669"/>
    <property type="project" value="UniProtKB-UniRule"/>
</dbReference>
<evidence type="ECO:0000256" key="9">
    <source>
        <dbReference type="ARBA" id="ARBA00023128"/>
    </source>
</evidence>
<keyword evidence="10 11" id="KW-0472">Membrane</keyword>
<reference evidence="12 13" key="1">
    <citation type="journal article" date="2024" name="Nat. Commun.">
        <title>Phylogenomics reveals the evolutionary origins of lichenization in chlorophyte algae.</title>
        <authorList>
            <person name="Puginier C."/>
            <person name="Libourel C."/>
            <person name="Otte J."/>
            <person name="Skaloud P."/>
            <person name="Haon M."/>
            <person name="Grisel S."/>
            <person name="Petersen M."/>
            <person name="Berrin J.G."/>
            <person name="Delaux P.M."/>
            <person name="Dal Grande F."/>
            <person name="Keller J."/>
        </authorList>
    </citation>
    <scope>NUCLEOTIDE SEQUENCE [LARGE SCALE GENOMIC DNA]</scope>
    <source>
        <strain evidence="12 13">SAG 2036</strain>
    </source>
</reference>
<evidence type="ECO:0000313" key="13">
    <source>
        <dbReference type="Proteomes" id="UP001465755"/>
    </source>
</evidence>
<dbReference type="PANTHER" id="PTHR12966:SF0">
    <property type="entry name" value="NADH DEHYDROGENASE [UBIQUINONE] 1 ALPHA SUBCOMPLEX SUBUNIT 13"/>
    <property type="match status" value="1"/>
</dbReference>